<feature type="transmembrane region" description="Helical" evidence="3">
    <location>
        <begin position="389"/>
        <end position="410"/>
    </location>
</feature>
<gene>
    <name evidence="6" type="ORF">HHM13_07165</name>
    <name evidence="5" type="ORF">HHM24_08420</name>
</gene>
<name>A0A7X9WB60_STACP</name>
<dbReference type="InterPro" id="IPR001466">
    <property type="entry name" value="Beta-lactam-related"/>
</dbReference>
<evidence type="ECO:0000313" key="5">
    <source>
        <dbReference type="EMBL" id="NMK54744.1"/>
    </source>
</evidence>
<dbReference type="Pfam" id="PF00144">
    <property type="entry name" value="Beta-lactamase"/>
    <property type="match status" value="1"/>
</dbReference>
<keyword evidence="7" id="KW-1185">Reference proteome</keyword>
<dbReference type="GO" id="GO:0016020">
    <property type="term" value="C:membrane"/>
    <property type="evidence" value="ECO:0007669"/>
    <property type="project" value="UniProtKB-SubCell"/>
</dbReference>
<feature type="transmembrane region" description="Helical" evidence="3">
    <location>
        <begin position="430"/>
        <end position="453"/>
    </location>
</feature>
<dbReference type="AlphaFoldDB" id="A0A7X9WB60"/>
<evidence type="ECO:0000259" key="4">
    <source>
        <dbReference type="Pfam" id="PF00144"/>
    </source>
</evidence>
<dbReference type="SUPFAM" id="SSF56601">
    <property type="entry name" value="beta-lactamase/transpeptidase-like"/>
    <property type="match status" value="1"/>
</dbReference>
<protein>
    <submittedName>
        <fullName evidence="6">Class A beta-lactamase-related serine hydrolase</fullName>
    </submittedName>
</protein>
<keyword evidence="3" id="KW-0812">Transmembrane</keyword>
<dbReference type="InterPro" id="IPR050491">
    <property type="entry name" value="AmpC-like"/>
</dbReference>
<dbReference type="EMBL" id="JABBMI010000069">
    <property type="protein sequence ID" value="NMK54744.1"/>
    <property type="molecule type" value="Genomic_DNA"/>
</dbReference>
<feature type="domain" description="Beta-lactamase-related" evidence="4">
    <location>
        <begin position="45"/>
        <end position="357"/>
    </location>
</feature>
<dbReference type="Proteomes" id="UP000538955">
    <property type="component" value="Unassembled WGS sequence"/>
</dbReference>
<dbReference type="InterPro" id="IPR012338">
    <property type="entry name" value="Beta-lactam/transpept-like"/>
</dbReference>
<evidence type="ECO:0000313" key="7">
    <source>
        <dbReference type="Proteomes" id="UP000538955"/>
    </source>
</evidence>
<comment type="caution">
    <text evidence="6">The sequence shown here is derived from an EMBL/GenBank/DDBJ whole genome shotgun (WGS) entry which is preliminary data.</text>
</comment>
<evidence type="ECO:0000256" key="1">
    <source>
        <dbReference type="ARBA" id="ARBA00004370"/>
    </source>
</evidence>
<comment type="subcellular location">
    <subcellularLocation>
        <location evidence="1">Membrane</location>
    </subcellularLocation>
</comment>
<proteinExistence type="predicted"/>
<evidence type="ECO:0000313" key="6">
    <source>
        <dbReference type="EMBL" id="NMK97868.1"/>
    </source>
</evidence>
<keyword evidence="2 3" id="KW-0472">Membrane</keyword>
<sequence length="499" mass="56585">MKKKHFIITIVAMMILILSGILTKHYTAHSKTESILTHHSQKQIDHIVHSAMNNGKIPGVSVLIVKDNKVFLNKGYGYANVDQKMKVTPQTKFEIASNTKAFTGYGILQLAEEGKLNLNDKVSKYIPDFYMTYNDEKKDITIKQLLGHTSGIPSDITEEDHYSEDYNSLKHIVEYAKGKELNNAPGDSFEYSNMNYDILGLIIQNVSHQSYQSYIKEHILEPLHMRHTSFKTTSKKGKNEATGYELVSGEAIKTTPEFNIGDTPSAFMMTSTKDLENWVKQQLKPSSKMNSIIKHSHQKISETENQSDDDGYAAGWFINSSSHIISHPGTLNNFSSEILLNPTKSYGIVVLGNMNSSQVANLAENLSSQILNNDHYTTIEQKIDESKSFNHTITIITGLGAFVFLLLSLIRLNHLKHQRVIYDKRKVPFITFLLIITLFVILSIVIYLLPLFILGNVSWTFVLSWLPAHAKWLLTSVYLFLLMMMIWLAINVLTRHPKS</sequence>
<feature type="transmembrane region" description="Helical" evidence="3">
    <location>
        <begin position="473"/>
        <end position="493"/>
    </location>
</feature>
<keyword evidence="6" id="KW-0378">Hydrolase</keyword>
<reference evidence="7 8" key="1">
    <citation type="submission" date="2020-04" db="EMBL/GenBank/DDBJ databases">
        <title>The Epidemiology and Molecular Characteristics of Linezolid-Resistant Staphylococcus capitis in Huashan Hospital, Shanghai.</title>
        <authorList>
            <person name="Ding L."/>
            <person name="Li P."/>
            <person name="Yang Y."/>
            <person name="Lin D."/>
            <person name="Xu X."/>
        </authorList>
    </citation>
    <scope>NUCLEOTIDE SEQUENCE [LARGE SCALE GENOMIC DNA]</scope>
    <source>
        <strain evidence="6 8">12-86</strain>
        <strain evidence="5 7">17-84</strain>
    </source>
</reference>
<accession>A0A7X9WB60</accession>
<evidence type="ECO:0000256" key="2">
    <source>
        <dbReference type="ARBA" id="ARBA00023136"/>
    </source>
</evidence>
<dbReference type="Gene3D" id="3.40.710.10">
    <property type="entry name" value="DD-peptidase/beta-lactamase superfamily"/>
    <property type="match status" value="1"/>
</dbReference>
<dbReference type="GO" id="GO:0016787">
    <property type="term" value="F:hydrolase activity"/>
    <property type="evidence" value="ECO:0007669"/>
    <property type="project" value="UniProtKB-KW"/>
</dbReference>
<dbReference type="PANTHER" id="PTHR46825:SF11">
    <property type="entry name" value="PENICILLIN-BINDING PROTEIN 4"/>
    <property type="match status" value="1"/>
</dbReference>
<keyword evidence="3" id="KW-1133">Transmembrane helix</keyword>
<dbReference type="PANTHER" id="PTHR46825">
    <property type="entry name" value="D-ALANYL-D-ALANINE-CARBOXYPEPTIDASE/ENDOPEPTIDASE AMPH"/>
    <property type="match status" value="1"/>
</dbReference>
<dbReference type="Proteomes" id="UP000550736">
    <property type="component" value="Unassembled WGS sequence"/>
</dbReference>
<evidence type="ECO:0000313" key="8">
    <source>
        <dbReference type="Proteomes" id="UP000550736"/>
    </source>
</evidence>
<organism evidence="6 8">
    <name type="scientific">Staphylococcus capitis</name>
    <dbReference type="NCBI Taxonomy" id="29388"/>
    <lineage>
        <taxon>Bacteria</taxon>
        <taxon>Bacillati</taxon>
        <taxon>Bacillota</taxon>
        <taxon>Bacilli</taxon>
        <taxon>Bacillales</taxon>
        <taxon>Staphylococcaceae</taxon>
        <taxon>Staphylococcus</taxon>
    </lineage>
</organism>
<evidence type="ECO:0000256" key="3">
    <source>
        <dbReference type="SAM" id="Phobius"/>
    </source>
</evidence>
<dbReference type="EMBL" id="JABBLX010000023">
    <property type="protein sequence ID" value="NMK97868.1"/>
    <property type="molecule type" value="Genomic_DNA"/>
</dbReference>
<dbReference type="RefSeq" id="WP_023351183.1">
    <property type="nucleotide sequence ID" value="NZ_CBCPJN010000002.1"/>
</dbReference>